<feature type="chain" id="PRO_5012477132" evidence="4">
    <location>
        <begin position="24"/>
        <end position="812"/>
    </location>
</feature>
<feature type="signal peptide" evidence="4">
    <location>
        <begin position="1"/>
        <end position="23"/>
    </location>
</feature>
<accession>A0A1M4UTL9</accession>
<evidence type="ECO:0000256" key="4">
    <source>
        <dbReference type="SAM" id="SignalP"/>
    </source>
</evidence>
<gene>
    <name evidence="5" type="ORF">SAMN02745206_00565</name>
</gene>
<dbReference type="STRING" id="1121391.SAMN02745206_00565"/>
<organism evidence="5 6">
    <name type="scientific">Desulfacinum infernum DSM 9756</name>
    <dbReference type="NCBI Taxonomy" id="1121391"/>
    <lineage>
        <taxon>Bacteria</taxon>
        <taxon>Pseudomonadati</taxon>
        <taxon>Thermodesulfobacteriota</taxon>
        <taxon>Syntrophobacteria</taxon>
        <taxon>Syntrophobacterales</taxon>
        <taxon>Syntrophobacteraceae</taxon>
        <taxon>Desulfacinum</taxon>
    </lineage>
</organism>
<proteinExistence type="predicted"/>
<name>A0A1M4UTL9_9BACT</name>
<dbReference type="InterPro" id="IPR011717">
    <property type="entry name" value="TPR-4"/>
</dbReference>
<keyword evidence="6" id="KW-1185">Reference proteome</keyword>
<dbReference type="AlphaFoldDB" id="A0A1M4UTL9"/>
<evidence type="ECO:0000256" key="2">
    <source>
        <dbReference type="ARBA" id="ARBA00022803"/>
    </source>
</evidence>
<feature type="region of interest" description="Disordered" evidence="3">
    <location>
        <begin position="137"/>
        <end position="223"/>
    </location>
</feature>
<dbReference type="Pfam" id="PF07721">
    <property type="entry name" value="TPR_4"/>
    <property type="match status" value="1"/>
</dbReference>
<dbReference type="PANTHER" id="PTHR45586:SF1">
    <property type="entry name" value="LIPOPOLYSACCHARIDE ASSEMBLY PROTEIN B"/>
    <property type="match status" value="1"/>
</dbReference>
<dbReference type="OrthoDB" id="5481321at2"/>
<dbReference type="SMART" id="SM00028">
    <property type="entry name" value="TPR"/>
    <property type="match status" value="9"/>
</dbReference>
<dbReference type="PANTHER" id="PTHR45586">
    <property type="entry name" value="TPR REPEAT-CONTAINING PROTEIN PA4667"/>
    <property type="match status" value="1"/>
</dbReference>
<dbReference type="InterPro" id="IPR011990">
    <property type="entry name" value="TPR-like_helical_dom_sf"/>
</dbReference>
<dbReference type="Pfam" id="PF13432">
    <property type="entry name" value="TPR_16"/>
    <property type="match status" value="2"/>
</dbReference>
<evidence type="ECO:0000313" key="6">
    <source>
        <dbReference type="Proteomes" id="UP000184076"/>
    </source>
</evidence>
<dbReference type="EMBL" id="FQVB01000005">
    <property type="protein sequence ID" value="SHE60018.1"/>
    <property type="molecule type" value="Genomic_DNA"/>
</dbReference>
<keyword evidence="4" id="KW-0732">Signal</keyword>
<evidence type="ECO:0000313" key="5">
    <source>
        <dbReference type="EMBL" id="SHE60018.1"/>
    </source>
</evidence>
<keyword evidence="1" id="KW-0677">Repeat</keyword>
<evidence type="ECO:0000256" key="3">
    <source>
        <dbReference type="SAM" id="MobiDB-lite"/>
    </source>
</evidence>
<reference evidence="6" key="1">
    <citation type="submission" date="2016-11" db="EMBL/GenBank/DDBJ databases">
        <authorList>
            <person name="Varghese N."/>
            <person name="Submissions S."/>
        </authorList>
    </citation>
    <scope>NUCLEOTIDE SEQUENCE [LARGE SCALE GENOMIC DNA]</scope>
    <source>
        <strain evidence="6">DSM 9756</strain>
    </source>
</reference>
<dbReference type="InterPro" id="IPR019734">
    <property type="entry name" value="TPR_rpt"/>
</dbReference>
<dbReference type="Gene3D" id="1.25.40.10">
    <property type="entry name" value="Tetratricopeptide repeat domain"/>
    <property type="match status" value="4"/>
</dbReference>
<dbReference type="InterPro" id="IPR051012">
    <property type="entry name" value="CellSynth/LPSAsmb/PSIAsmb"/>
</dbReference>
<keyword evidence="2" id="KW-0802">TPR repeat</keyword>
<dbReference type="SUPFAM" id="SSF48452">
    <property type="entry name" value="TPR-like"/>
    <property type="match status" value="3"/>
</dbReference>
<dbReference type="RefSeq" id="WP_073036728.1">
    <property type="nucleotide sequence ID" value="NZ_FQVB01000005.1"/>
</dbReference>
<protein>
    <submittedName>
        <fullName evidence="5">Tetratricopeptide repeat-containing protein</fullName>
    </submittedName>
</protein>
<dbReference type="GO" id="GO:0042802">
    <property type="term" value="F:identical protein binding"/>
    <property type="evidence" value="ECO:0007669"/>
    <property type="project" value="InterPro"/>
</dbReference>
<sequence length="812" mass="91547">MAVRRCFRFVWLVLLLMVSVSEAKTVVHDVRLGLHRGYTRLVLECEGEKPAKTYRDGHEKWIVSFKDLQDRTPHGKWEQSTLGVVRGVRTHGGADMPRIQVVVAEAVQKARIFTLPGTGRHGNGYRLVMDFFTENGKTRVQPQTPPSAEDPGASPARPPQESRVRSDPQGPVPQKPGVGLHSQPGDALAMEAQPEDSPPMQEETEQASGIRADPDRSRKVSKPIVRRSPYDAANAIFELQRQRGFSSGEGIERVISSYEKALRVAPDDPQKPLALYRLGLCYRKTGKPHKAKEVLQQLVDAFGSDPVAARAWLLLGELAQDEGDHVNALAAFDRAAQRSSGGPESTGIAYLKGISLLEAGNAQEARSTLQRILEENTDFHLKAPEIFRYMGEAAFALKEFPESRRWLFRYLNVAPSVPDKDLVLARLAETYLQEGNRDMADKLFAHIEAHYPGSEGDLVGRIRKAEFYESQGPDMREEALLIYRDLAALPLPEPLGHFVQFKLAYADWQQGRYRESLAKIDSILQESSASSAFDEFRELRERVVVDWARRLHEQKDYKGVIELYNADPFLFQESTGTDMQIVVAESFEALRFFPNALALYESLLEKKPEDRWRLHVARCAFEMGELDKAWRAAEAIKGASYAREKEEILGRICATRRDYPGVLEHIGRIVAESGEADPVDPELLGLYAEAWHRTGQHEKALVWCRKALGALPKGRPHLFVSLSILASRCHLNLGRTDKALELLEQAIPQVDSEDLRNQLTYQIGMLFLETGKEDSAEKTFSELLTSPKEFWKMAARQQLDYLKIKKQNSEIF</sequence>
<dbReference type="Proteomes" id="UP000184076">
    <property type="component" value="Unassembled WGS sequence"/>
</dbReference>
<evidence type="ECO:0000256" key="1">
    <source>
        <dbReference type="ARBA" id="ARBA00022737"/>
    </source>
</evidence>